<dbReference type="InterPro" id="IPR012337">
    <property type="entry name" value="RNaseH-like_sf"/>
</dbReference>
<comment type="caution">
    <text evidence="2">The sequence shown here is derived from an EMBL/GenBank/DDBJ whole genome shotgun (WGS) entry which is preliminary data.</text>
</comment>
<dbReference type="InterPro" id="IPR036412">
    <property type="entry name" value="HAD-like_sf"/>
</dbReference>
<evidence type="ECO:0000313" key="3">
    <source>
        <dbReference type="Proteomes" id="UP000734854"/>
    </source>
</evidence>
<keyword evidence="3" id="KW-1185">Reference proteome</keyword>
<dbReference type="GO" id="GO:0016020">
    <property type="term" value="C:membrane"/>
    <property type="evidence" value="ECO:0007669"/>
    <property type="project" value="InterPro"/>
</dbReference>
<dbReference type="SUPFAM" id="SSF56784">
    <property type="entry name" value="HAD-like"/>
    <property type="match status" value="1"/>
</dbReference>
<dbReference type="EMBL" id="JACMSC010000003">
    <property type="protein sequence ID" value="KAG6527184.1"/>
    <property type="molecule type" value="Genomic_DNA"/>
</dbReference>
<dbReference type="InterPro" id="IPR023214">
    <property type="entry name" value="HAD_sf"/>
</dbReference>
<dbReference type="GO" id="GO:0005524">
    <property type="term" value="F:ATP binding"/>
    <property type="evidence" value="ECO:0007669"/>
    <property type="project" value="InterPro"/>
</dbReference>
<organism evidence="2 3">
    <name type="scientific">Zingiber officinale</name>
    <name type="common">Ginger</name>
    <name type="synonym">Amomum zingiber</name>
    <dbReference type="NCBI Taxonomy" id="94328"/>
    <lineage>
        <taxon>Eukaryota</taxon>
        <taxon>Viridiplantae</taxon>
        <taxon>Streptophyta</taxon>
        <taxon>Embryophyta</taxon>
        <taxon>Tracheophyta</taxon>
        <taxon>Spermatophyta</taxon>
        <taxon>Magnoliopsida</taxon>
        <taxon>Liliopsida</taxon>
        <taxon>Zingiberales</taxon>
        <taxon>Zingiberaceae</taxon>
        <taxon>Zingiber</taxon>
    </lineage>
</organism>
<feature type="domain" description="HAT C-terminal dimerisation" evidence="1">
    <location>
        <begin position="128"/>
        <end position="160"/>
    </location>
</feature>
<dbReference type="Proteomes" id="UP000734854">
    <property type="component" value="Unassembled WGS sequence"/>
</dbReference>
<proteinExistence type="predicted"/>
<dbReference type="InterPro" id="IPR008906">
    <property type="entry name" value="HATC_C_dom"/>
</dbReference>
<dbReference type="InterPro" id="IPR001757">
    <property type="entry name" value="P_typ_ATPase"/>
</dbReference>
<evidence type="ECO:0000313" key="2">
    <source>
        <dbReference type="EMBL" id="KAG6527184.1"/>
    </source>
</evidence>
<reference evidence="2 3" key="1">
    <citation type="submission" date="2020-08" db="EMBL/GenBank/DDBJ databases">
        <title>Plant Genome Project.</title>
        <authorList>
            <person name="Zhang R.-G."/>
        </authorList>
    </citation>
    <scope>NUCLEOTIDE SEQUENCE [LARGE SCALE GENOMIC DNA]</scope>
    <source>
        <tissue evidence="2">Rhizome</tissue>
    </source>
</reference>
<gene>
    <name evidence="2" type="ORF">ZIOFF_009278</name>
</gene>
<accession>A0A8J5HFD3</accession>
<evidence type="ECO:0000259" key="1">
    <source>
        <dbReference type="Pfam" id="PF05699"/>
    </source>
</evidence>
<dbReference type="PANTHER" id="PTHR23272:SF187">
    <property type="entry name" value="AC9 TRANSPOSASE-RELATED"/>
    <property type="match status" value="1"/>
</dbReference>
<dbReference type="AlphaFoldDB" id="A0A8J5HFD3"/>
<protein>
    <recommendedName>
        <fullName evidence="1">HAT C-terminal dimerisation domain-containing protein</fullName>
    </recommendedName>
</protein>
<dbReference type="PRINTS" id="PR00120">
    <property type="entry name" value="HATPASE"/>
</dbReference>
<dbReference type="SUPFAM" id="SSF53098">
    <property type="entry name" value="Ribonuclease H-like"/>
    <property type="match status" value="1"/>
</dbReference>
<sequence length="238" mass="27857">MDVKTRWNATYKMLEVALKYRRVFERMTEEWLPFMNYFHQKDDTGKERIGLPKSNDWEMAKAFVHFLKKFYDATLEISVSKSPTSQLIYQSMVALQVEIDRKRHDDSDPILKEHKMKKSNFKRYPMKESTFSLGKRVVDPFGSSLSPKMVEALVCTSDWLSAEEFSFWINPTDDDLELYKEIEEIEKKHKYEIVKMWQARKHICGMTGGVNDAPALKKADISIIVADATANICYQKCL</sequence>
<dbReference type="PANTHER" id="PTHR23272">
    <property type="entry name" value="BED FINGER-RELATED"/>
    <property type="match status" value="1"/>
</dbReference>
<name>A0A8J5HFD3_ZINOF</name>
<dbReference type="GO" id="GO:0016887">
    <property type="term" value="F:ATP hydrolysis activity"/>
    <property type="evidence" value="ECO:0007669"/>
    <property type="project" value="InterPro"/>
</dbReference>
<dbReference type="Pfam" id="PF05699">
    <property type="entry name" value="Dimer_Tnp_hAT"/>
    <property type="match status" value="1"/>
</dbReference>
<dbReference type="Gene3D" id="3.40.50.1000">
    <property type="entry name" value="HAD superfamily/HAD-like"/>
    <property type="match status" value="1"/>
</dbReference>
<dbReference type="GO" id="GO:0046983">
    <property type="term" value="F:protein dimerization activity"/>
    <property type="evidence" value="ECO:0007669"/>
    <property type="project" value="InterPro"/>
</dbReference>